<sequence length="109" mass="12699">MFIDRKIKVSLTSHTAKLFYRDILIKGSINKNVTNTSKKGSLDIKYPFSISYDQREEGLKLYYKGLDTISDMAEKKIEKKLTNYDLNNIDNLPETPKDHLIEKEVRKLS</sequence>
<evidence type="ECO:0000313" key="2">
    <source>
        <dbReference type="Proteomes" id="UP000789570"/>
    </source>
</evidence>
<gene>
    <name evidence="1" type="ORF">FCALED_LOCUS2490</name>
</gene>
<dbReference type="AlphaFoldDB" id="A0A9N8W7I6"/>
<name>A0A9N8W7I6_9GLOM</name>
<keyword evidence="2" id="KW-1185">Reference proteome</keyword>
<protein>
    <submittedName>
        <fullName evidence="1">4108_t:CDS:1</fullName>
    </submittedName>
</protein>
<organism evidence="1 2">
    <name type="scientific">Funneliformis caledonium</name>
    <dbReference type="NCBI Taxonomy" id="1117310"/>
    <lineage>
        <taxon>Eukaryota</taxon>
        <taxon>Fungi</taxon>
        <taxon>Fungi incertae sedis</taxon>
        <taxon>Mucoromycota</taxon>
        <taxon>Glomeromycotina</taxon>
        <taxon>Glomeromycetes</taxon>
        <taxon>Glomerales</taxon>
        <taxon>Glomeraceae</taxon>
        <taxon>Funneliformis</taxon>
    </lineage>
</organism>
<proteinExistence type="predicted"/>
<dbReference type="Proteomes" id="UP000789570">
    <property type="component" value="Unassembled WGS sequence"/>
</dbReference>
<comment type="caution">
    <text evidence="1">The sequence shown here is derived from an EMBL/GenBank/DDBJ whole genome shotgun (WGS) entry which is preliminary data.</text>
</comment>
<dbReference type="OrthoDB" id="2340833at2759"/>
<accession>A0A9N8W7I6</accession>
<reference evidence="1" key="1">
    <citation type="submission" date="2021-06" db="EMBL/GenBank/DDBJ databases">
        <authorList>
            <person name="Kallberg Y."/>
            <person name="Tangrot J."/>
            <person name="Rosling A."/>
        </authorList>
    </citation>
    <scope>NUCLEOTIDE SEQUENCE</scope>
    <source>
        <strain evidence="1">UK204</strain>
    </source>
</reference>
<dbReference type="EMBL" id="CAJVPQ010000379">
    <property type="protein sequence ID" value="CAG8476454.1"/>
    <property type="molecule type" value="Genomic_DNA"/>
</dbReference>
<evidence type="ECO:0000313" key="1">
    <source>
        <dbReference type="EMBL" id="CAG8476454.1"/>
    </source>
</evidence>